<sequence>MNAPASFEPFLLADGEKKISFEKDTQVPNAAIFTLNREDHTVGNMITCQLLKDPRVLFAGYKAPHPLEHKIVIRVQTAAPTTPLDVFVSALKDLMSEISNIEEQFRVSTPLFSISCSFYISFVDGYQVTADLIRGPTNVHMCSQLFQTDSNSKCFCALVLISVSFCLKFAVERNGRSVFHCLFISWL</sequence>
<keyword evidence="3" id="KW-0804">Transcription</keyword>
<keyword evidence="2 7" id="KW-0240">DNA-directed RNA polymerase</keyword>
<evidence type="ECO:0000259" key="6">
    <source>
        <dbReference type="Pfam" id="PF13656"/>
    </source>
</evidence>
<dbReference type="HAMAP" id="MF_00261">
    <property type="entry name" value="RNApol_arch_Rpo11"/>
    <property type="match status" value="1"/>
</dbReference>
<evidence type="ECO:0000256" key="3">
    <source>
        <dbReference type="ARBA" id="ARBA00023163"/>
    </source>
</evidence>
<evidence type="ECO:0000256" key="2">
    <source>
        <dbReference type="ARBA" id="ARBA00022478"/>
    </source>
</evidence>
<dbReference type="Pfam" id="PF13656">
    <property type="entry name" value="RNA_pol_L_2"/>
    <property type="match status" value="1"/>
</dbReference>
<dbReference type="GO" id="GO:0006366">
    <property type="term" value="P:transcription by RNA polymerase II"/>
    <property type="evidence" value="ECO:0007669"/>
    <property type="project" value="InterPro"/>
</dbReference>
<feature type="domain" description="DNA-directed RNA polymerase RBP11-like dimerisation" evidence="6">
    <location>
        <begin position="31"/>
        <end position="104"/>
    </location>
</feature>
<dbReference type="Gene3D" id="3.30.1360.10">
    <property type="entry name" value="RNA polymerase, RBP11-like subunit"/>
    <property type="match status" value="1"/>
</dbReference>
<organism evidence="7 8">
    <name type="scientific">Paragonimus westermani</name>
    <dbReference type="NCBI Taxonomy" id="34504"/>
    <lineage>
        <taxon>Eukaryota</taxon>
        <taxon>Metazoa</taxon>
        <taxon>Spiralia</taxon>
        <taxon>Lophotrochozoa</taxon>
        <taxon>Platyhelminthes</taxon>
        <taxon>Trematoda</taxon>
        <taxon>Digenea</taxon>
        <taxon>Plagiorchiida</taxon>
        <taxon>Troglotremata</taxon>
        <taxon>Troglotrematidae</taxon>
        <taxon>Paragonimus</taxon>
    </lineage>
</organism>
<dbReference type="CDD" id="cd06926">
    <property type="entry name" value="RNAP_II_RPB11"/>
    <property type="match status" value="1"/>
</dbReference>
<keyword evidence="8" id="KW-1185">Reference proteome</keyword>
<accession>A0A5J4NMF4</accession>
<dbReference type="PROSITE" id="PS01154">
    <property type="entry name" value="RNA_POL_L_13KD"/>
    <property type="match status" value="1"/>
</dbReference>
<evidence type="ECO:0000256" key="5">
    <source>
        <dbReference type="ARBA" id="ARBA00025751"/>
    </source>
</evidence>
<dbReference type="FunFam" id="3.30.1360.10:FF:000003">
    <property type="entry name" value="DNA-directed RNA polymerase II subunit RPB11"/>
    <property type="match status" value="1"/>
</dbReference>
<dbReference type="InterPro" id="IPR008193">
    <property type="entry name" value="RNA_pol_Rpb11_13-16kDa_CS"/>
</dbReference>
<dbReference type="PANTHER" id="PTHR13946:SF16">
    <property type="entry name" value="DNA-DIRECTED RNA POLYMERASE II SUBUNIT RPB11"/>
    <property type="match status" value="1"/>
</dbReference>
<dbReference type="InterPro" id="IPR036603">
    <property type="entry name" value="RBP11-like"/>
</dbReference>
<comment type="similarity">
    <text evidence="5">Belongs to the archaeal Rpo11/eukaryotic RPB11/RPC19 RNA polymerase subunit family.</text>
</comment>
<dbReference type="GO" id="GO:0005665">
    <property type="term" value="C:RNA polymerase II, core complex"/>
    <property type="evidence" value="ECO:0007669"/>
    <property type="project" value="InterPro"/>
</dbReference>
<dbReference type="AlphaFoldDB" id="A0A5J4NMF4"/>
<comment type="caution">
    <text evidence="7">The sequence shown here is derived from an EMBL/GenBank/DDBJ whole genome shotgun (WGS) entry which is preliminary data.</text>
</comment>
<evidence type="ECO:0000256" key="4">
    <source>
        <dbReference type="ARBA" id="ARBA00023242"/>
    </source>
</evidence>
<dbReference type="EMBL" id="QNGE01001797">
    <property type="protein sequence ID" value="KAA3676815.1"/>
    <property type="molecule type" value="Genomic_DNA"/>
</dbReference>
<dbReference type="InterPro" id="IPR022905">
    <property type="entry name" value="Rpo11-like"/>
</dbReference>
<keyword evidence="4" id="KW-0539">Nucleus</keyword>
<gene>
    <name evidence="7" type="ORF">DEA37_0002353</name>
</gene>
<dbReference type="GO" id="GO:0046983">
    <property type="term" value="F:protein dimerization activity"/>
    <property type="evidence" value="ECO:0007669"/>
    <property type="project" value="InterPro"/>
</dbReference>
<dbReference type="GO" id="GO:0003677">
    <property type="term" value="F:DNA binding"/>
    <property type="evidence" value="ECO:0007669"/>
    <property type="project" value="InterPro"/>
</dbReference>
<reference evidence="7 8" key="1">
    <citation type="journal article" date="2019" name="Gigascience">
        <title>Whole-genome sequence of the oriental lung fluke Paragonimus westermani.</title>
        <authorList>
            <person name="Oey H."/>
            <person name="Zakrzewski M."/>
            <person name="Narain K."/>
            <person name="Devi K.R."/>
            <person name="Agatsuma T."/>
            <person name="Nawaratna S."/>
            <person name="Gobert G.N."/>
            <person name="Jones M.K."/>
            <person name="Ragan M.A."/>
            <person name="McManus D.P."/>
            <person name="Krause L."/>
        </authorList>
    </citation>
    <scope>NUCLEOTIDE SEQUENCE [LARGE SCALE GENOMIC DNA]</scope>
    <source>
        <strain evidence="7 8">IND2009</strain>
    </source>
</reference>
<dbReference type="PANTHER" id="PTHR13946">
    <property type="entry name" value="DNA-DIRECTED RNA POLYMERASE I,II,III"/>
    <property type="match status" value="1"/>
</dbReference>
<dbReference type="InterPro" id="IPR037685">
    <property type="entry name" value="RBP11"/>
</dbReference>
<dbReference type="InterPro" id="IPR009025">
    <property type="entry name" value="RBP11-like_dimer"/>
</dbReference>
<dbReference type="SUPFAM" id="SSF55257">
    <property type="entry name" value="RBP11-like subunits of RNA polymerase"/>
    <property type="match status" value="1"/>
</dbReference>
<proteinExistence type="inferred from homology"/>
<dbReference type="GO" id="GO:0003899">
    <property type="term" value="F:DNA-directed RNA polymerase activity"/>
    <property type="evidence" value="ECO:0007669"/>
    <property type="project" value="InterPro"/>
</dbReference>
<evidence type="ECO:0000313" key="7">
    <source>
        <dbReference type="EMBL" id="KAA3676815.1"/>
    </source>
</evidence>
<evidence type="ECO:0000313" key="8">
    <source>
        <dbReference type="Proteomes" id="UP000324629"/>
    </source>
</evidence>
<dbReference type="Proteomes" id="UP000324629">
    <property type="component" value="Unassembled WGS sequence"/>
</dbReference>
<evidence type="ECO:0000256" key="1">
    <source>
        <dbReference type="ARBA" id="ARBA00004123"/>
    </source>
</evidence>
<comment type="subcellular location">
    <subcellularLocation>
        <location evidence="1">Nucleus</location>
    </subcellularLocation>
</comment>
<name>A0A5J4NMF4_9TREM</name>
<protein>
    <submittedName>
        <fullName evidence="7">DNA-directed RNA polymerase II subunit RPB11</fullName>
    </submittedName>
</protein>